<dbReference type="Pfam" id="PF00581">
    <property type="entry name" value="Rhodanese"/>
    <property type="match status" value="1"/>
</dbReference>
<dbReference type="InterPro" id="IPR036873">
    <property type="entry name" value="Rhodanese-like_dom_sf"/>
</dbReference>
<evidence type="ECO:0000313" key="3">
    <source>
        <dbReference type="Proteomes" id="UP000266273"/>
    </source>
</evidence>
<dbReference type="CDD" id="cd00158">
    <property type="entry name" value="RHOD"/>
    <property type="match status" value="1"/>
</dbReference>
<evidence type="ECO:0000313" key="2">
    <source>
        <dbReference type="EMBL" id="RIA56153.1"/>
    </source>
</evidence>
<protein>
    <submittedName>
        <fullName evidence="2">Rhodanese-related sulfurtransferase</fullName>
    </submittedName>
</protein>
<feature type="domain" description="Rhodanese" evidence="1">
    <location>
        <begin position="25"/>
        <end position="113"/>
    </location>
</feature>
<keyword evidence="3" id="KW-1185">Reference proteome</keyword>
<dbReference type="SMART" id="SM00450">
    <property type="entry name" value="RHOD"/>
    <property type="match status" value="1"/>
</dbReference>
<reference evidence="2 3" key="1">
    <citation type="submission" date="2018-08" db="EMBL/GenBank/DDBJ databases">
        <title>Genomic Encyclopedia of Archaeal and Bacterial Type Strains, Phase II (KMG-II): from individual species to whole genera.</title>
        <authorList>
            <person name="Goeker M."/>
        </authorList>
    </citation>
    <scope>NUCLEOTIDE SEQUENCE [LARGE SCALE GENOMIC DNA]</scope>
    <source>
        <strain evidence="2 3">DSM 5002</strain>
    </source>
</reference>
<evidence type="ECO:0000259" key="1">
    <source>
        <dbReference type="PROSITE" id="PS50206"/>
    </source>
</evidence>
<dbReference type="PANTHER" id="PTHR44086:SF10">
    <property type="entry name" value="THIOSULFATE SULFURTRANSFERASE_RHODANESE-LIKE DOMAIN-CONTAINING PROTEIN 3"/>
    <property type="match status" value="1"/>
</dbReference>
<organism evidence="2 3">
    <name type="scientific">Dichotomicrobium thermohalophilum</name>
    <dbReference type="NCBI Taxonomy" id="933063"/>
    <lineage>
        <taxon>Bacteria</taxon>
        <taxon>Pseudomonadati</taxon>
        <taxon>Pseudomonadota</taxon>
        <taxon>Alphaproteobacteria</taxon>
        <taxon>Hyphomicrobiales</taxon>
        <taxon>Hyphomicrobiaceae</taxon>
        <taxon>Dichotomicrobium</taxon>
    </lineage>
</organism>
<dbReference type="OrthoDB" id="9807812at2"/>
<gene>
    <name evidence="2" type="ORF">BXY53_1254</name>
</gene>
<name>A0A397Q5C4_9HYPH</name>
<comment type="caution">
    <text evidence="2">The sequence shown here is derived from an EMBL/GenBank/DDBJ whole genome shotgun (WGS) entry which is preliminary data.</text>
</comment>
<dbReference type="PROSITE" id="PS50206">
    <property type="entry name" value="RHODANESE_3"/>
    <property type="match status" value="1"/>
</dbReference>
<sequence>MGTTEDLNGVTLDVFTPQEVKEMFDRNEIVVIDVRTPNEYAFEHIQGAMLFPMSSFDPAKLPSQEGKRVVFHCGSGMRSHKTAEKAAAAGLSRVAHMEGGFGAWKNAGLPYLAIDPATGSLVEKP</sequence>
<dbReference type="PANTHER" id="PTHR44086">
    <property type="entry name" value="THIOSULFATE SULFURTRANSFERASE RDL2, MITOCHONDRIAL-RELATED"/>
    <property type="match status" value="1"/>
</dbReference>
<dbReference type="Proteomes" id="UP000266273">
    <property type="component" value="Unassembled WGS sequence"/>
</dbReference>
<dbReference type="GO" id="GO:0004792">
    <property type="term" value="F:thiosulfate-cyanide sulfurtransferase activity"/>
    <property type="evidence" value="ECO:0007669"/>
    <property type="project" value="TreeGrafter"/>
</dbReference>
<proteinExistence type="predicted"/>
<dbReference type="Gene3D" id="3.40.250.10">
    <property type="entry name" value="Rhodanese-like domain"/>
    <property type="match status" value="1"/>
</dbReference>
<dbReference type="SUPFAM" id="SSF52821">
    <property type="entry name" value="Rhodanese/Cell cycle control phosphatase"/>
    <property type="match status" value="1"/>
</dbReference>
<keyword evidence="2" id="KW-0808">Transferase</keyword>
<accession>A0A397Q5C4</accession>
<dbReference type="AlphaFoldDB" id="A0A397Q5C4"/>
<dbReference type="EMBL" id="QXDF01000001">
    <property type="protein sequence ID" value="RIA56153.1"/>
    <property type="molecule type" value="Genomic_DNA"/>
</dbReference>
<dbReference type="InterPro" id="IPR001763">
    <property type="entry name" value="Rhodanese-like_dom"/>
</dbReference>
<dbReference type="RefSeq" id="WP_119060975.1">
    <property type="nucleotide sequence ID" value="NZ_QXDF01000001.1"/>
</dbReference>